<dbReference type="EMBL" id="CP010784">
    <property type="protein sequence ID" value="ATF05286.1"/>
    <property type="molecule type" value="Genomic_DNA"/>
</dbReference>
<sequence>MYFGRFSLALFLFLASAAASTAQNKYDAFWGQYMASSLIAQTCKGVTTYSGHDAVSIGVARDSLREQRLLRILYYGNRKSLTRLGHITLTMNGVSTDDPQKLCRYARKIARTDDDIGRFLRAE</sequence>
<dbReference type="GeneID" id="31848814"/>
<dbReference type="RefSeq" id="WP_024096671.1">
    <property type="nucleotide sequence ID" value="NZ_CP010588.1"/>
</dbReference>
<protein>
    <submittedName>
        <fullName evidence="2">Uncharacterized protein</fullName>
    </submittedName>
</protein>
<name>A0AAD0ECF4_9RHOB</name>
<proteinExistence type="predicted"/>
<reference evidence="2 3" key="1">
    <citation type="journal article" date="2017" name="Front. Microbiol.">
        <title>Phaeobacter piscinae sp. nov., a species of the Roseobacter group and potential aquaculture probiont.</title>
        <authorList>
            <person name="Sonnenschein E.C."/>
            <person name="Phippen C.B.W."/>
            <person name="Nielsen K.F."/>
            <person name="Mateiu R.V."/>
            <person name="Melchiorsen J."/>
            <person name="Gram L."/>
            <person name="Overmann J."/>
            <person name="Freese H.M."/>
        </authorList>
    </citation>
    <scope>NUCLEOTIDE SEQUENCE [LARGE SCALE GENOMIC DNA]</scope>
    <source>
        <strain evidence="2 3">P63</strain>
    </source>
</reference>
<feature type="signal peptide" evidence="1">
    <location>
        <begin position="1"/>
        <end position="22"/>
    </location>
</feature>
<organism evidence="2 3">
    <name type="scientific">Phaeobacter gallaeciensis</name>
    <dbReference type="NCBI Taxonomy" id="60890"/>
    <lineage>
        <taxon>Bacteria</taxon>
        <taxon>Pseudomonadati</taxon>
        <taxon>Pseudomonadota</taxon>
        <taxon>Alphaproteobacteria</taxon>
        <taxon>Rhodobacterales</taxon>
        <taxon>Roseobacteraceae</taxon>
        <taxon>Phaeobacter</taxon>
    </lineage>
</organism>
<feature type="chain" id="PRO_5042123376" evidence="1">
    <location>
        <begin position="23"/>
        <end position="123"/>
    </location>
</feature>
<dbReference type="Proteomes" id="UP000217545">
    <property type="component" value="Chromosome"/>
</dbReference>
<gene>
    <name evidence="2" type="ORF">PhaeoP63_01198</name>
</gene>
<accession>A0AAD0ECF4</accession>
<evidence type="ECO:0000313" key="3">
    <source>
        <dbReference type="Proteomes" id="UP000217545"/>
    </source>
</evidence>
<evidence type="ECO:0000256" key="1">
    <source>
        <dbReference type="SAM" id="SignalP"/>
    </source>
</evidence>
<evidence type="ECO:0000313" key="2">
    <source>
        <dbReference type="EMBL" id="ATF05286.1"/>
    </source>
</evidence>
<dbReference type="AlphaFoldDB" id="A0AAD0ECF4"/>
<keyword evidence="1" id="KW-0732">Signal</keyword>